<dbReference type="NCBIfam" id="TIGR00731">
    <property type="entry name" value="bL25_bact_ctc"/>
    <property type="match status" value="1"/>
</dbReference>
<dbReference type="EMBL" id="AP011112">
    <property type="protein sequence ID" value="BAI68582.1"/>
    <property type="molecule type" value="Genomic_DNA"/>
</dbReference>
<dbReference type="InterPro" id="IPR011035">
    <property type="entry name" value="Ribosomal_bL25/Gln-tRNA_synth"/>
</dbReference>
<name>D3DFI0_HYDTT</name>
<dbReference type="PATRIC" id="fig|608538.5.peg.117"/>
<evidence type="ECO:0000256" key="4">
    <source>
        <dbReference type="ARBA" id="ARBA00023274"/>
    </source>
</evidence>
<dbReference type="GO" id="GO:0003735">
    <property type="term" value="F:structural constituent of ribosome"/>
    <property type="evidence" value="ECO:0007669"/>
    <property type="project" value="InterPro"/>
</dbReference>
<dbReference type="Gene3D" id="2.170.120.20">
    <property type="entry name" value="Ribosomal protein L25, beta domain"/>
    <property type="match status" value="1"/>
</dbReference>
<evidence type="ECO:0000259" key="6">
    <source>
        <dbReference type="Pfam" id="PF01386"/>
    </source>
</evidence>
<dbReference type="RefSeq" id="WP_012962765.1">
    <property type="nucleotide sequence ID" value="NC_013799.1"/>
</dbReference>
<dbReference type="InterPro" id="IPR037121">
    <property type="entry name" value="Ribosomal_bL25_C"/>
</dbReference>
<comment type="function">
    <text evidence="5">This is one of the proteins that binds to the 5S RNA in the ribosome where it forms part of the central protuberance.</text>
</comment>
<dbReference type="eggNOG" id="COG1825">
    <property type="taxonomic scope" value="Bacteria"/>
</dbReference>
<sequence>MRKVSLKLIPRELGKKSEIKRMRREGYIPVEVYGKDVENRHAYVSLKDLMSLPHGETFLIEADVDGEKRVCLLKDIQVGYLGDDPVHVDLYDISHTKEIEIEVPLEFVGTPAGVGLGGTFEVMMHTLTVKASVDSIPDKITVDVSAMNVGDVLHVRDITPPSGCVIMDSPEEVIAVVLEPEVEETPTEETTT</sequence>
<evidence type="ECO:0000256" key="2">
    <source>
        <dbReference type="ARBA" id="ARBA00022884"/>
    </source>
</evidence>
<dbReference type="NCBIfam" id="NF004140">
    <property type="entry name" value="PRK05618.4-3"/>
    <property type="match status" value="1"/>
</dbReference>
<dbReference type="GO" id="GO:0008097">
    <property type="term" value="F:5S rRNA binding"/>
    <property type="evidence" value="ECO:0007669"/>
    <property type="project" value="InterPro"/>
</dbReference>
<gene>
    <name evidence="5 8" type="primary">ctc</name>
    <name evidence="5" type="synonym">rplY</name>
    <name evidence="8" type="ordered locus">HTH_0115</name>
</gene>
<dbReference type="HAMAP" id="MF_01334">
    <property type="entry name" value="Ribosomal_bL25_CTC"/>
    <property type="match status" value="1"/>
</dbReference>
<dbReference type="InterPro" id="IPR020930">
    <property type="entry name" value="Ribosomal_uL5_bac-type"/>
</dbReference>
<evidence type="ECO:0000313" key="9">
    <source>
        <dbReference type="Proteomes" id="UP000002574"/>
    </source>
</evidence>
<dbReference type="Gene3D" id="2.40.240.10">
    <property type="entry name" value="Ribosomal Protein L25, Chain P"/>
    <property type="match status" value="1"/>
</dbReference>
<dbReference type="InterPro" id="IPR020057">
    <property type="entry name" value="Ribosomal_bL25_b-dom"/>
</dbReference>
<dbReference type="Pfam" id="PF01386">
    <property type="entry name" value="Ribosomal_L25p"/>
    <property type="match status" value="1"/>
</dbReference>
<keyword evidence="4 5" id="KW-0687">Ribonucleoprotein</keyword>
<organism evidence="8 9">
    <name type="scientific">Hydrogenobacter thermophilus (strain DSM 6534 / IAM 12695 / TK-6)</name>
    <dbReference type="NCBI Taxonomy" id="608538"/>
    <lineage>
        <taxon>Bacteria</taxon>
        <taxon>Pseudomonadati</taxon>
        <taxon>Aquificota</taxon>
        <taxon>Aquificia</taxon>
        <taxon>Aquificales</taxon>
        <taxon>Aquificaceae</taxon>
        <taxon>Hydrogenobacter</taxon>
    </lineage>
</organism>
<dbReference type="KEGG" id="hte:Hydth_0116"/>
<accession>D3DFI0</accession>
<feature type="domain" description="Large ribosomal subunit protein bL25 beta" evidence="7">
    <location>
        <begin position="98"/>
        <end position="180"/>
    </location>
</feature>
<dbReference type="InterPro" id="IPR001021">
    <property type="entry name" value="Ribosomal_bL25_long"/>
</dbReference>
<keyword evidence="2 5" id="KW-0694">RNA-binding</keyword>
<keyword evidence="1 5" id="KW-0699">rRNA-binding</keyword>
<evidence type="ECO:0000256" key="1">
    <source>
        <dbReference type="ARBA" id="ARBA00022730"/>
    </source>
</evidence>
<keyword evidence="9" id="KW-1185">Reference proteome</keyword>
<reference evidence="8 9" key="1">
    <citation type="journal article" date="2010" name="J. Bacteriol.">
        <title>Complete genome sequence of the thermophilic, obligately chemolithoautotrophic hydrogen-oxidizing bacterium Hydrogenobacter thermophilus TK-6.</title>
        <authorList>
            <person name="Arai H."/>
            <person name="Kanbe H."/>
            <person name="Ishii M."/>
            <person name="Igarashi Y."/>
        </authorList>
    </citation>
    <scope>NUCLEOTIDE SEQUENCE [LARGE SCALE GENOMIC DNA]</scope>
    <source>
        <strain evidence="9">DSM 6534 / IAM 12695 / TK-6 [Tokyo]</strain>
    </source>
</reference>
<dbReference type="OrthoDB" id="9790002at2"/>
<dbReference type="PANTHER" id="PTHR33284">
    <property type="entry name" value="RIBOSOMAL PROTEIN L25/GLN-TRNA SYNTHETASE, ANTI-CODON-BINDING DOMAIN-CONTAINING PROTEIN"/>
    <property type="match status" value="1"/>
</dbReference>
<dbReference type="KEGG" id="hth:HTH_0115"/>
<dbReference type="Proteomes" id="UP000002574">
    <property type="component" value="Chromosome"/>
</dbReference>
<evidence type="ECO:0000313" key="8">
    <source>
        <dbReference type="EMBL" id="BAI68582.1"/>
    </source>
</evidence>
<comment type="subunit">
    <text evidence="5">Part of the 50S ribosomal subunit; part of the 5S rRNA/L5/L18/L25 subcomplex. Contacts the 5S rRNA. Binds to the 5S rRNA independently of L5 and L18.</text>
</comment>
<dbReference type="STRING" id="608538.HTH_0115"/>
<feature type="domain" description="Large ribosomal subunit protein bL25 L25" evidence="6">
    <location>
        <begin position="6"/>
        <end position="90"/>
    </location>
</feature>
<dbReference type="PANTHER" id="PTHR33284:SF1">
    <property type="entry name" value="RIBOSOMAL PROTEIN L25_GLN-TRNA SYNTHETASE, ANTI-CODON-BINDING DOMAIN-CONTAINING PROTEIN"/>
    <property type="match status" value="1"/>
</dbReference>
<dbReference type="GO" id="GO:0006412">
    <property type="term" value="P:translation"/>
    <property type="evidence" value="ECO:0007669"/>
    <property type="project" value="UniProtKB-UniRule"/>
</dbReference>
<dbReference type="InterPro" id="IPR020056">
    <property type="entry name" value="Rbsml_bL25/Gln-tRNA_synth_N"/>
</dbReference>
<dbReference type="InterPro" id="IPR029751">
    <property type="entry name" value="Ribosomal_L25_dom"/>
</dbReference>
<dbReference type="Pfam" id="PF14693">
    <property type="entry name" value="Ribosomal_TL5_C"/>
    <property type="match status" value="1"/>
</dbReference>
<evidence type="ECO:0000256" key="3">
    <source>
        <dbReference type="ARBA" id="ARBA00022980"/>
    </source>
</evidence>
<dbReference type="CDD" id="cd00495">
    <property type="entry name" value="Ribosomal_L25_TL5_CTC"/>
    <property type="match status" value="1"/>
</dbReference>
<protein>
    <recommendedName>
        <fullName evidence="5">Large ribosomal subunit protein bL25</fullName>
    </recommendedName>
    <alternativeName>
        <fullName evidence="5">General stress protein CTC</fullName>
    </alternativeName>
</protein>
<dbReference type="GO" id="GO:0022625">
    <property type="term" value="C:cytosolic large ribosomal subunit"/>
    <property type="evidence" value="ECO:0007669"/>
    <property type="project" value="TreeGrafter"/>
</dbReference>
<evidence type="ECO:0000256" key="5">
    <source>
        <dbReference type="HAMAP-Rule" id="MF_01334"/>
    </source>
</evidence>
<keyword evidence="3 5" id="KW-0689">Ribosomal protein</keyword>
<evidence type="ECO:0000259" key="7">
    <source>
        <dbReference type="Pfam" id="PF14693"/>
    </source>
</evidence>
<dbReference type="AlphaFoldDB" id="D3DFI0"/>
<proteinExistence type="inferred from homology"/>
<comment type="similarity">
    <text evidence="5">Belongs to the bacterial ribosomal protein bL25 family. CTC subfamily.</text>
</comment>
<dbReference type="SUPFAM" id="SSF50715">
    <property type="entry name" value="Ribosomal protein L25-like"/>
    <property type="match status" value="1"/>
</dbReference>